<evidence type="ECO:0000256" key="4">
    <source>
        <dbReference type="ARBA" id="ARBA00022679"/>
    </source>
</evidence>
<dbReference type="HAMAP" id="MF_01603">
    <property type="entry name" value="HldE"/>
    <property type="match status" value="1"/>
</dbReference>
<evidence type="ECO:0000256" key="7">
    <source>
        <dbReference type="ARBA" id="ARBA00022777"/>
    </source>
</evidence>
<evidence type="ECO:0000256" key="5">
    <source>
        <dbReference type="ARBA" id="ARBA00022695"/>
    </source>
</evidence>
<dbReference type="Pfam" id="PF00294">
    <property type="entry name" value="PfkB"/>
    <property type="match status" value="1"/>
</dbReference>
<dbReference type="InterPro" id="IPR011611">
    <property type="entry name" value="PfkB_dom"/>
</dbReference>
<dbReference type="EMBL" id="KV878212">
    <property type="protein sequence ID" value="OJJ35810.1"/>
    <property type="molecule type" value="Genomic_DNA"/>
</dbReference>
<evidence type="ECO:0000256" key="3">
    <source>
        <dbReference type="ARBA" id="ARBA00012519"/>
    </source>
</evidence>
<dbReference type="InterPro" id="IPR011913">
    <property type="entry name" value="RfaE_dom_I"/>
</dbReference>
<organism evidence="14 15">
    <name type="scientific">Aspergillus wentii DTO 134E9</name>
    <dbReference type="NCBI Taxonomy" id="1073089"/>
    <lineage>
        <taxon>Eukaryota</taxon>
        <taxon>Fungi</taxon>
        <taxon>Dikarya</taxon>
        <taxon>Ascomycota</taxon>
        <taxon>Pezizomycotina</taxon>
        <taxon>Eurotiomycetes</taxon>
        <taxon>Eurotiomycetidae</taxon>
        <taxon>Eurotiales</taxon>
        <taxon>Aspergillaceae</taxon>
        <taxon>Aspergillus</taxon>
        <taxon>Aspergillus subgen. Cremei</taxon>
    </lineage>
</organism>
<evidence type="ECO:0000259" key="12">
    <source>
        <dbReference type="Pfam" id="PF00294"/>
    </source>
</evidence>
<keyword evidence="8" id="KW-0067">ATP-binding</keyword>
<evidence type="ECO:0000256" key="6">
    <source>
        <dbReference type="ARBA" id="ARBA00022741"/>
    </source>
</evidence>
<keyword evidence="7" id="KW-0418">Kinase</keyword>
<dbReference type="PANTHER" id="PTHR46969:SF1">
    <property type="entry name" value="BIFUNCTIONAL PROTEIN HLDE"/>
    <property type="match status" value="1"/>
</dbReference>
<keyword evidence="4" id="KW-0808">Transferase</keyword>
<keyword evidence="9" id="KW-0511">Multifunctional enzyme</keyword>
<reference evidence="15" key="1">
    <citation type="journal article" date="2017" name="Genome Biol.">
        <title>Comparative genomics reveals high biological diversity and specific adaptations in the industrially and medically important fungal genus Aspergillus.</title>
        <authorList>
            <person name="de Vries R.P."/>
            <person name="Riley R."/>
            <person name="Wiebenga A."/>
            <person name="Aguilar-Osorio G."/>
            <person name="Amillis S."/>
            <person name="Uchima C.A."/>
            <person name="Anderluh G."/>
            <person name="Asadollahi M."/>
            <person name="Askin M."/>
            <person name="Barry K."/>
            <person name="Battaglia E."/>
            <person name="Bayram O."/>
            <person name="Benocci T."/>
            <person name="Braus-Stromeyer S.A."/>
            <person name="Caldana C."/>
            <person name="Canovas D."/>
            <person name="Cerqueira G.C."/>
            <person name="Chen F."/>
            <person name="Chen W."/>
            <person name="Choi C."/>
            <person name="Clum A."/>
            <person name="Dos Santos R.A."/>
            <person name="Damasio A.R."/>
            <person name="Diallinas G."/>
            <person name="Emri T."/>
            <person name="Fekete E."/>
            <person name="Flipphi M."/>
            <person name="Freyberg S."/>
            <person name="Gallo A."/>
            <person name="Gournas C."/>
            <person name="Habgood R."/>
            <person name="Hainaut M."/>
            <person name="Harispe M.L."/>
            <person name="Henrissat B."/>
            <person name="Hilden K.S."/>
            <person name="Hope R."/>
            <person name="Hossain A."/>
            <person name="Karabika E."/>
            <person name="Karaffa L."/>
            <person name="Karanyi Z."/>
            <person name="Krasevec N."/>
            <person name="Kuo A."/>
            <person name="Kusch H."/>
            <person name="LaButti K."/>
            <person name="Lagendijk E.L."/>
            <person name="Lapidus A."/>
            <person name="Levasseur A."/>
            <person name="Lindquist E."/>
            <person name="Lipzen A."/>
            <person name="Logrieco A.F."/>
            <person name="MacCabe A."/>
            <person name="Maekelae M.R."/>
            <person name="Malavazi I."/>
            <person name="Melin P."/>
            <person name="Meyer V."/>
            <person name="Mielnichuk N."/>
            <person name="Miskei M."/>
            <person name="Molnar A.P."/>
            <person name="Mule G."/>
            <person name="Ngan C.Y."/>
            <person name="Orejas M."/>
            <person name="Orosz E."/>
            <person name="Ouedraogo J.P."/>
            <person name="Overkamp K.M."/>
            <person name="Park H.-S."/>
            <person name="Perrone G."/>
            <person name="Piumi F."/>
            <person name="Punt P.J."/>
            <person name="Ram A.F."/>
            <person name="Ramon A."/>
            <person name="Rauscher S."/>
            <person name="Record E."/>
            <person name="Riano-Pachon D.M."/>
            <person name="Robert V."/>
            <person name="Roehrig J."/>
            <person name="Ruller R."/>
            <person name="Salamov A."/>
            <person name="Salih N.S."/>
            <person name="Samson R.A."/>
            <person name="Sandor E."/>
            <person name="Sanguinetti M."/>
            <person name="Schuetze T."/>
            <person name="Sepcic K."/>
            <person name="Shelest E."/>
            <person name="Sherlock G."/>
            <person name="Sophianopoulou V."/>
            <person name="Squina F.M."/>
            <person name="Sun H."/>
            <person name="Susca A."/>
            <person name="Todd R.B."/>
            <person name="Tsang A."/>
            <person name="Unkles S.E."/>
            <person name="van de Wiele N."/>
            <person name="van Rossen-Uffink D."/>
            <person name="Oliveira J.V."/>
            <person name="Vesth T.C."/>
            <person name="Visser J."/>
            <person name="Yu J.-H."/>
            <person name="Zhou M."/>
            <person name="Andersen M.R."/>
            <person name="Archer D.B."/>
            <person name="Baker S.E."/>
            <person name="Benoit I."/>
            <person name="Brakhage A.A."/>
            <person name="Braus G.H."/>
            <person name="Fischer R."/>
            <person name="Frisvad J.C."/>
            <person name="Goldman G.H."/>
            <person name="Houbraken J."/>
            <person name="Oakley B."/>
            <person name="Pocsi I."/>
            <person name="Scazzocchio C."/>
            <person name="Seiboth B."/>
            <person name="vanKuyk P.A."/>
            <person name="Wortman J."/>
            <person name="Dyer P.S."/>
            <person name="Grigoriev I.V."/>
        </authorList>
    </citation>
    <scope>NUCLEOTIDE SEQUENCE [LARGE SCALE GENOMIC DNA]</scope>
    <source>
        <strain evidence="15">DTO 134E9</strain>
    </source>
</reference>
<dbReference type="GO" id="GO:0016773">
    <property type="term" value="F:phosphotransferase activity, alcohol group as acceptor"/>
    <property type="evidence" value="ECO:0007669"/>
    <property type="project" value="InterPro"/>
</dbReference>
<dbReference type="EC" id="2.7.7.70" evidence="3"/>
<dbReference type="GeneID" id="63751304"/>
<dbReference type="NCBIfam" id="TIGR00125">
    <property type="entry name" value="cyt_tran_rel"/>
    <property type="match status" value="1"/>
</dbReference>
<dbReference type="SUPFAM" id="SSF52374">
    <property type="entry name" value="Nucleotidylyl transferase"/>
    <property type="match status" value="1"/>
</dbReference>
<comment type="catalytic activity">
    <reaction evidence="11">
        <text>D-glycero-beta-D-manno-heptose 1-phosphate + ATP + H(+) = ADP-D-glycero-beta-D-manno-heptose + diphosphate</text>
        <dbReference type="Rhea" id="RHEA:27465"/>
        <dbReference type="ChEBI" id="CHEBI:15378"/>
        <dbReference type="ChEBI" id="CHEBI:30616"/>
        <dbReference type="ChEBI" id="CHEBI:33019"/>
        <dbReference type="ChEBI" id="CHEBI:59967"/>
        <dbReference type="ChEBI" id="CHEBI:61593"/>
        <dbReference type="EC" id="2.7.7.70"/>
    </reaction>
</comment>
<evidence type="ECO:0000256" key="9">
    <source>
        <dbReference type="ARBA" id="ARBA00023268"/>
    </source>
</evidence>
<evidence type="ECO:0000256" key="8">
    <source>
        <dbReference type="ARBA" id="ARBA00022840"/>
    </source>
</evidence>
<dbReference type="OrthoDB" id="40021at2759"/>
<dbReference type="NCBIfam" id="TIGR02199">
    <property type="entry name" value="rfaE_dom_II"/>
    <property type="match status" value="1"/>
</dbReference>
<keyword evidence="10" id="KW-0119">Carbohydrate metabolism</keyword>
<dbReference type="SUPFAM" id="SSF53613">
    <property type="entry name" value="Ribokinase-like"/>
    <property type="match status" value="1"/>
</dbReference>
<dbReference type="InterPro" id="IPR014729">
    <property type="entry name" value="Rossmann-like_a/b/a_fold"/>
</dbReference>
<comment type="function">
    <text evidence="1">Catalyzes the phosphorylation of D-glycero-D-manno-heptose 7-phosphate at the C-1 position to selectively form D-glycero-beta-D-manno-heptose-1,7-bisphosphate.</text>
</comment>
<sequence>MSTPISVLVIGDLILDQFIRGTVSRISPEAPVPIVNQSSVESFPGGAANVARNLVALEVRVVLMGCVGDDYEGRKLLSLLSDCGVDIDSVQTVRDRPTSHKLRIIGDGQHVVRVDREVVKPLQDQNKTLEAISRHLPTVQGVICSDYNKGFLSPAVLIGTINEASALDKPVIIDPRGSDYTRYTRATVLTPNIKELQIASRRGIDTPLVLDLAAEEILKMTQVDALLVTCGADGVVLYTPDRKTAIPGTNQTVVDASGAGDSLLAAFTWSYLSSQSLIQAAEIGNRAGDISVTKQGTSAVTRDELLPVAGESSITSPKILDLKTALNHAMVARKMNKRIVFTDGCFDLLHGGHMEYLRKARALGDVLIVGLNSDSSVRQFKGEMRPIVPEGQRAQLLAGLSCVDVVVLFEDSTPIRVIEALKPDVLVKGGDYQVHQVVGREVVESIGGRVEIIPLKEGLSTTALIEEIVRRHKMAGN</sequence>
<proteinExistence type="inferred from homology"/>
<evidence type="ECO:0000256" key="2">
    <source>
        <dbReference type="ARBA" id="ARBA00003753"/>
    </source>
</evidence>
<evidence type="ECO:0000259" key="13">
    <source>
        <dbReference type="Pfam" id="PF01467"/>
    </source>
</evidence>
<dbReference type="GO" id="GO:0005524">
    <property type="term" value="F:ATP binding"/>
    <property type="evidence" value="ECO:0007669"/>
    <property type="project" value="UniProtKB-KW"/>
</dbReference>
<dbReference type="InterPro" id="IPR011914">
    <property type="entry name" value="RfaE_dom_II"/>
</dbReference>
<dbReference type="AlphaFoldDB" id="A0A1L9RLJ0"/>
<dbReference type="STRING" id="1073089.A0A1L9RLJ0"/>
<dbReference type="Pfam" id="PF01467">
    <property type="entry name" value="CTP_transf_like"/>
    <property type="match status" value="1"/>
</dbReference>
<feature type="domain" description="Cytidyltransferase-like" evidence="13">
    <location>
        <begin position="341"/>
        <end position="435"/>
    </location>
</feature>
<feature type="domain" description="Carbohydrate kinase PfkB" evidence="12">
    <location>
        <begin position="7"/>
        <end position="299"/>
    </location>
</feature>
<dbReference type="GO" id="GO:0033785">
    <property type="term" value="F:heptose 7-phosphate kinase activity"/>
    <property type="evidence" value="ECO:0007669"/>
    <property type="project" value="TreeGrafter"/>
</dbReference>
<accession>A0A1L9RLJ0</accession>
<dbReference type="CDD" id="cd01172">
    <property type="entry name" value="RfaE_like"/>
    <property type="match status" value="1"/>
</dbReference>
<keyword evidence="5" id="KW-0548">Nucleotidyltransferase</keyword>
<comment type="function">
    <text evidence="2">Catalyzes the ADP transfer from ATP to D-glycero-beta-D-manno-heptose 1-phosphate, yielding ADP-D-glycero-beta-D-manno-heptose.</text>
</comment>
<dbReference type="InterPro" id="IPR004821">
    <property type="entry name" value="Cyt_trans-like"/>
</dbReference>
<evidence type="ECO:0000256" key="11">
    <source>
        <dbReference type="ARBA" id="ARBA00047428"/>
    </source>
</evidence>
<keyword evidence="15" id="KW-1185">Reference proteome</keyword>
<dbReference type="VEuPathDB" id="FungiDB:ASPWEDRAFT_41052"/>
<dbReference type="Gene3D" id="3.40.50.620">
    <property type="entry name" value="HUPs"/>
    <property type="match status" value="1"/>
</dbReference>
<dbReference type="Proteomes" id="UP000184383">
    <property type="component" value="Unassembled WGS sequence"/>
</dbReference>
<protein>
    <recommendedName>
        <fullName evidence="3">D-glycero-beta-D-manno-heptose 1-phosphate adenylyltransferase</fullName>
        <ecNumber evidence="3">2.7.7.70</ecNumber>
    </recommendedName>
</protein>
<evidence type="ECO:0000313" key="15">
    <source>
        <dbReference type="Proteomes" id="UP000184383"/>
    </source>
</evidence>
<evidence type="ECO:0000256" key="1">
    <source>
        <dbReference type="ARBA" id="ARBA00002319"/>
    </source>
</evidence>
<dbReference type="InterPro" id="IPR023030">
    <property type="entry name" value="Bifunc_HldE"/>
</dbReference>
<keyword evidence="6" id="KW-0547">Nucleotide-binding</keyword>
<dbReference type="PANTHER" id="PTHR46969">
    <property type="entry name" value="BIFUNCTIONAL PROTEIN HLDE"/>
    <property type="match status" value="1"/>
</dbReference>
<dbReference type="Gene3D" id="3.40.1190.20">
    <property type="match status" value="1"/>
</dbReference>
<evidence type="ECO:0000256" key="10">
    <source>
        <dbReference type="ARBA" id="ARBA00023277"/>
    </source>
</evidence>
<dbReference type="GO" id="GO:0033786">
    <property type="term" value="F:heptose-1-phosphate adenylyltransferase activity"/>
    <property type="evidence" value="ECO:0007669"/>
    <property type="project" value="TreeGrafter"/>
</dbReference>
<dbReference type="GO" id="GO:0005829">
    <property type="term" value="C:cytosol"/>
    <property type="evidence" value="ECO:0007669"/>
    <property type="project" value="TreeGrafter"/>
</dbReference>
<dbReference type="RefSeq" id="XP_040689486.1">
    <property type="nucleotide sequence ID" value="XM_040835456.1"/>
</dbReference>
<gene>
    <name evidence="14" type="ORF">ASPWEDRAFT_41052</name>
</gene>
<name>A0A1L9RLJ0_ASPWE</name>
<evidence type="ECO:0000313" key="14">
    <source>
        <dbReference type="EMBL" id="OJJ35810.1"/>
    </source>
</evidence>
<dbReference type="InterPro" id="IPR029056">
    <property type="entry name" value="Ribokinase-like"/>
</dbReference>